<dbReference type="Proteomes" id="UP000323521">
    <property type="component" value="Chromosome"/>
</dbReference>
<feature type="signal peptide" evidence="4">
    <location>
        <begin position="1"/>
        <end position="25"/>
    </location>
</feature>
<keyword evidence="3" id="KW-1133">Transmembrane helix</keyword>
<dbReference type="KEGG" id="fwa:DCMF_05375"/>
<evidence type="ECO:0000313" key="6">
    <source>
        <dbReference type="EMBL" id="ATW24296.1"/>
    </source>
</evidence>
<protein>
    <recommendedName>
        <fullName evidence="5">DUF4349 domain-containing protein</fullName>
    </recommendedName>
</protein>
<keyword evidence="3" id="KW-0812">Transmembrane</keyword>
<keyword evidence="4" id="KW-0732">Signal</keyword>
<sequence length="288" mass="32068">MKKALVLFVLILFCVSGCGSINQSAKENSGRVENSSSVAYDEALTPEAGENSERNNTSEVKNLERKIIQNAEIKLRVEDLDAVCDRIKNKTIELEGYPNDYTVVTNENQSNASLSLKVPSTNYAQLLDFIVKQGKADFKREYTNDVTLEYIDLDARVKVLKTEEDSLLTILNKAEKIDDILKIKAQITATRQERESLEGQLKALHNSIEYATILVTLYQPANSEINVNVENLNIFSRCGRALVYGFNSLTGAIGSVMVWFFTALPALALLTLILLGVLLVRKNRKSGQ</sequence>
<keyword evidence="7" id="KW-1185">Reference proteome</keyword>
<name>A0A3G1KPD2_FORW1</name>
<feature type="domain" description="DUF4349" evidence="5">
    <location>
        <begin position="65"/>
        <end position="277"/>
    </location>
</feature>
<dbReference type="RefSeq" id="WP_148133475.1">
    <property type="nucleotide sequence ID" value="NZ_CP017634.1"/>
</dbReference>
<proteinExistence type="predicted"/>
<evidence type="ECO:0000259" key="5">
    <source>
        <dbReference type="Pfam" id="PF14257"/>
    </source>
</evidence>
<evidence type="ECO:0000256" key="3">
    <source>
        <dbReference type="SAM" id="Phobius"/>
    </source>
</evidence>
<dbReference type="Pfam" id="PF14257">
    <property type="entry name" value="DUF4349"/>
    <property type="match status" value="1"/>
</dbReference>
<dbReference type="AlphaFoldDB" id="A0A3G1KPD2"/>
<keyword evidence="3" id="KW-0472">Membrane</keyword>
<evidence type="ECO:0000256" key="1">
    <source>
        <dbReference type="SAM" id="Coils"/>
    </source>
</evidence>
<dbReference type="InterPro" id="IPR025645">
    <property type="entry name" value="DUF4349"/>
</dbReference>
<gene>
    <name evidence="6" type="ORF">DCMF_05375</name>
</gene>
<dbReference type="EMBL" id="CP017634">
    <property type="protein sequence ID" value="ATW24296.1"/>
    <property type="molecule type" value="Genomic_DNA"/>
</dbReference>
<feature type="region of interest" description="Disordered" evidence="2">
    <location>
        <begin position="31"/>
        <end position="57"/>
    </location>
</feature>
<feature type="coiled-coil region" evidence="1">
    <location>
        <begin position="180"/>
        <end position="207"/>
    </location>
</feature>
<dbReference type="OrthoDB" id="9808253at2"/>
<accession>A0A3G1KPD2</accession>
<evidence type="ECO:0000256" key="4">
    <source>
        <dbReference type="SAM" id="SignalP"/>
    </source>
</evidence>
<reference evidence="6 7" key="1">
    <citation type="submission" date="2016-10" db="EMBL/GenBank/DDBJ databases">
        <title>Complete Genome Sequence of Peptococcaceae strain DCMF.</title>
        <authorList>
            <person name="Edwards R.J."/>
            <person name="Holland S.I."/>
            <person name="Deshpande N.P."/>
            <person name="Wong Y.K."/>
            <person name="Ertan H."/>
            <person name="Manefield M."/>
            <person name="Russell T.L."/>
            <person name="Lee M.J."/>
        </authorList>
    </citation>
    <scope>NUCLEOTIDE SEQUENCE [LARGE SCALE GENOMIC DNA]</scope>
    <source>
        <strain evidence="6 7">DCMF</strain>
    </source>
</reference>
<evidence type="ECO:0000256" key="2">
    <source>
        <dbReference type="SAM" id="MobiDB-lite"/>
    </source>
</evidence>
<feature type="transmembrane region" description="Helical" evidence="3">
    <location>
        <begin position="256"/>
        <end position="280"/>
    </location>
</feature>
<evidence type="ECO:0000313" key="7">
    <source>
        <dbReference type="Proteomes" id="UP000323521"/>
    </source>
</evidence>
<keyword evidence="1" id="KW-0175">Coiled coil</keyword>
<feature type="chain" id="PRO_5018294715" description="DUF4349 domain-containing protein" evidence="4">
    <location>
        <begin position="26"/>
        <end position="288"/>
    </location>
</feature>
<organism evidence="6 7">
    <name type="scientific">Formimonas warabiya</name>
    <dbReference type="NCBI Taxonomy" id="1761012"/>
    <lineage>
        <taxon>Bacteria</taxon>
        <taxon>Bacillati</taxon>
        <taxon>Bacillota</taxon>
        <taxon>Clostridia</taxon>
        <taxon>Eubacteriales</taxon>
        <taxon>Peptococcaceae</taxon>
        <taxon>Candidatus Formimonas</taxon>
    </lineage>
</organism>